<keyword evidence="2" id="KW-0732">Signal</keyword>
<accession>D1BE95</accession>
<dbReference type="PROSITE" id="PS51257">
    <property type="entry name" value="PROKAR_LIPOPROTEIN"/>
    <property type="match status" value="1"/>
</dbReference>
<feature type="chain" id="PRO_5003021429" description="Lipoprotein" evidence="2">
    <location>
        <begin position="28"/>
        <end position="190"/>
    </location>
</feature>
<evidence type="ECO:0000313" key="3">
    <source>
        <dbReference type="EMBL" id="ACZ21173.1"/>
    </source>
</evidence>
<proteinExistence type="predicted"/>
<dbReference type="Proteomes" id="UP000000322">
    <property type="component" value="Chromosome"/>
</dbReference>
<dbReference type="RefSeq" id="WP_012866242.1">
    <property type="nucleotide sequence ID" value="NC_013521.1"/>
</dbReference>
<dbReference type="EMBL" id="CP001819">
    <property type="protein sequence ID" value="ACZ21173.1"/>
    <property type="molecule type" value="Genomic_DNA"/>
</dbReference>
<sequence length="190" mass="19268">MTARLSLRTCAVVAAAVVTLSACTSSAPSPETWTWDSVDDPTGPSEDTVTSPAGGPVDLTGTLRYQLGSVPPPYHYELTLDLTADEYTFSWSGYGDEVGRTTGTPLDHEGALEILDASGLLEGDDDTAGCGGGAQAQIDVEVDGKAVQTRGGTCGGEGAADDVEEAIVAVVGADTVAAAVQEVEESENAG</sequence>
<reference evidence="3 4" key="1">
    <citation type="journal article" date="2009" name="Stand. Genomic Sci.">
        <title>Complete genome sequence of Sanguibacter keddieii type strain (ST-74).</title>
        <authorList>
            <person name="Ivanova N."/>
            <person name="Sikorski J."/>
            <person name="Sims D."/>
            <person name="Brettin T."/>
            <person name="Detter J.C."/>
            <person name="Han C."/>
            <person name="Lapidus A."/>
            <person name="Copeland A."/>
            <person name="Glavina Del Rio T."/>
            <person name="Nolan M."/>
            <person name="Chen F."/>
            <person name="Lucas S."/>
            <person name="Tice H."/>
            <person name="Cheng J.F."/>
            <person name="Bruce D."/>
            <person name="Goodwin L."/>
            <person name="Pitluck S."/>
            <person name="Pati A."/>
            <person name="Mavromatis K."/>
            <person name="Chen A."/>
            <person name="Palaniappan K."/>
            <person name="D'haeseleer P."/>
            <person name="Chain P."/>
            <person name="Bristow J."/>
            <person name="Eisen J.A."/>
            <person name="Markowitz V."/>
            <person name="Hugenholtz P."/>
            <person name="Goker M."/>
            <person name="Pukall R."/>
            <person name="Klenk H.P."/>
            <person name="Kyrpides N.C."/>
        </authorList>
    </citation>
    <scope>NUCLEOTIDE SEQUENCE [LARGE SCALE GENOMIC DNA]</scope>
    <source>
        <strain evidence="4">ATCC 51767 / DSM 10542 / NCFB 3025 / ST-74</strain>
    </source>
</reference>
<dbReference type="OrthoDB" id="3697148at2"/>
<name>D1BE95_SANKS</name>
<dbReference type="KEGG" id="ske:Sked_12310"/>
<gene>
    <name evidence="3" type="ordered locus">Sked_12310</name>
</gene>
<feature type="region of interest" description="Disordered" evidence="1">
    <location>
        <begin position="25"/>
        <end position="56"/>
    </location>
</feature>
<organism evidence="3 4">
    <name type="scientific">Sanguibacter keddieii (strain ATCC 51767 / DSM 10542 / NCFB 3025 / ST-74)</name>
    <dbReference type="NCBI Taxonomy" id="446469"/>
    <lineage>
        <taxon>Bacteria</taxon>
        <taxon>Bacillati</taxon>
        <taxon>Actinomycetota</taxon>
        <taxon>Actinomycetes</taxon>
        <taxon>Micrococcales</taxon>
        <taxon>Sanguibacteraceae</taxon>
        <taxon>Sanguibacter</taxon>
    </lineage>
</organism>
<dbReference type="AlphaFoldDB" id="D1BE95"/>
<evidence type="ECO:0000256" key="1">
    <source>
        <dbReference type="SAM" id="MobiDB-lite"/>
    </source>
</evidence>
<evidence type="ECO:0008006" key="5">
    <source>
        <dbReference type="Google" id="ProtNLM"/>
    </source>
</evidence>
<feature type="signal peptide" evidence="2">
    <location>
        <begin position="1"/>
        <end position="27"/>
    </location>
</feature>
<evidence type="ECO:0000313" key="4">
    <source>
        <dbReference type="Proteomes" id="UP000000322"/>
    </source>
</evidence>
<keyword evidence="4" id="KW-1185">Reference proteome</keyword>
<protein>
    <recommendedName>
        <fullName evidence="5">Lipoprotein</fullName>
    </recommendedName>
</protein>
<dbReference type="STRING" id="446469.Sked_12310"/>
<dbReference type="HOGENOM" id="CLU_1427079_0_0_11"/>
<evidence type="ECO:0000256" key="2">
    <source>
        <dbReference type="SAM" id="SignalP"/>
    </source>
</evidence>